<evidence type="ECO:0000313" key="12">
    <source>
        <dbReference type="Proteomes" id="UP000005602"/>
    </source>
</evidence>
<keyword evidence="4" id="KW-0443">Lipid metabolism</keyword>
<dbReference type="EMBL" id="ABJK02000021">
    <property type="protein sequence ID" value="EDT47198.1"/>
    <property type="molecule type" value="Genomic_DNA"/>
</dbReference>
<comment type="similarity">
    <text evidence="2">Belongs to the peptidase C59 family.</text>
</comment>
<evidence type="ECO:0000256" key="5">
    <source>
        <dbReference type="ARBA" id="ARBA00044769"/>
    </source>
</evidence>
<evidence type="ECO:0000313" key="11">
    <source>
        <dbReference type="EMBL" id="EDT47198.1"/>
    </source>
</evidence>
<dbReference type="Gene3D" id="3.60.60.10">
    <property type="entry name" value="Penicillin V Acylase, Chain A"/>
    <property type="match status" value="1"/>
</dbReference>
<gene>
    <name evidence="11" type="ORF">STRINF_01499</name>
</gene>
<comment type="caution">
    <text evidence="11">The sequence shown here is derived from an EMBL/GenBank/DDBJ whole genome shotgun (WGS) entry which is preliminary data.</text>
</comment>
<reference evidence="11" key="2">
    <citation type="submission" date="2013-09" db="EMBL/GenBank/DDBJ databases">
        <title>Draft genome sequence of Streptococcus infantarius subsp. infantarius ATCC BAA-102.</title>
        <authorList>
            <person name="Sudarsanam P."/>
            <person name="Ley R."/>
            <person name="Guruge J."/>
            <person name="Turnbaugh P.J."/>
            <person name="Mahowald M."/>
            <person name="Liep D."/>
            <person name="Gordon J."/>
        </authorList>
    </citation>
    <scope>NUCLEOTIDE SEQUENCE</scope>
    <source>
        <strain evidence="11">ATCC BAA-102</strain>
    </source>
</reference>
<dbReference type="CDD" id="cd00542">
    <property type="entry name" value="Ntn_PVA"/>
    <property type="match status" value="1"/>
</dbReference>
<dbReference type="InterPro" id="IPR052193">
    <property type="entry name" value="Peptidase_C59"/>
</dbReference>
<dbReference type="Pfam" id="PF02275">
    <property type="entry name" value="CBAH"/>
    <property type="match status" value="1"/>
</dbReference>
<sequence>MNFLVIRRFLMCTAITYTTKDSYFGRNLDLDFSYNETVTICPRTYPFSFKHKGENKDHYAMIGMATVVADYPLFYEAVNEKGVGMAGLNFPENADYKEVAKGKDNVASFELIPWLLSQCDSVAQVKELCQNLNVTNEAFSDDFQPSPLHWLIADRNESIVLESVASGLKVYDNPTGVLTNNPTFDKQLFNLNNYRHLSPKVSDNLFSTEIQLDTYSRGMGGLGLPGDLSSMSRYVKVAFTKLNSVAEDTEASSVNQFFHILKSVEQQKGLCYVDESGKYEYTIYSSCINADKGIYYYTTYDNSQITAVDMHKENLDDSKLVTYPLVKDWQVNYQN</sequence>
<comment type="catalytic activity">
    <reaction evidence="9">
        <text>taurodeoxycholate + H2O = deoxycholate + taurine</text>
        <dbReference type="Rhea" id="RHEA:47556"/>
        <dbReference type="ChEBI" id="CHEBI:15377"/>
        <dbReference type="ChEBI" id="CHEBI:23614"/>
        <dbReference type="ChEBI" id="CHEBI:36261"/>
        <dbReference type="ChEBI" id="CHEBI:507393"/>
    </reaction>
    <physiologicalReaction direction="left-to-right" evidence="9">
        <dbReference type="Rhea" id="RHEA:47557"/>
    </physiologicalReaction>
</comment>
<reference evidence="11" key="1">
    <citation type="submission" date="2008-03" db="EMBL/GenBank/DDBJ databases">
        <authorList>
            <person name="Fulton L."/>
            <person name="Clifton S."/>
            <person name="Fulton B."/>
            <person name="Xu J."/>
            <person name="Minx P."/>
            <person name="Pepin K.H."/>
            <person name="Johnson M."/>
            <person name="Thiruvilangam P."/>
            <person name="Bhonagiri V."/>
            <person name="Nash W.E."/>
            <person name="Mardis E.R."/>
            <person name="Wilson R.K."/>
        </authorList>
    </citation>
    <scope>NUCLEOTIDE SEQUENCE</scope>
    <source>
        <strain evidence="11">ATCC BAA-102</strain>
    </source>
</reference>
<dbReference type="EC" id="3.5.1.24" evidence="5"/>
<dbReference type="PANTHER" id="PTHR35527">
    <property type="entry name" value="CHOLOYLGLYCINE HYDROLASE"/>
    <property type="match status" value="1"/>
</dbReference>
<dbReference type="NCBIfam" id="NF038245">
    <property type="entry name" value="bile_salt_hydro"/>
    <property type="match status" value="1"/>
</dbReference>
<dbReference type="SUPFAM" id="SSF56235">
    <property type="entry name" value="N-terminal nucleophile aminohydrolases (Ntn hydrolases)"/>
    <property type="match status" value="1"/>
</dbReference>
<evidence type="ECO:0000256" key="1">
    <source>
        <dbReference type="ARBA" id="ARBA00004860"/>
    </source>
</evidence>
<accession>A0ABP2DG66</accession>
<evidence type="ECO:0000256" key="3">
    <source>
        <dbReference type="ARBA" id="ARBA00022801"/>
    </source>
</evidence>
<proteinExistence type="inferred from homology"/>
<evidence type="ECO:0000259" key="10">
    <source>
        <dbReference type="Pfam" id="PF02275"/>
    </source>
</evidence>
<organism evidence="11 12">
    <name type="scientific">Streptococcus infantarius subsp. infantarius ATCC BAA-102</name>
    <dbReference type="NCBI Taxonomy" id="471872"/>
    <lineage>
        <taxon>Bacteria</taxon>
        <taxon>Bacillati</taxon>
        <taxon>Bacillota</taxon>
        <taxon>Bacilli</taxon>
        <taxon>Lactobacillales</taxon>
        <taxon>Streptococcaceae</taxon>
        <taxon>Streptococcus</taxon>
    </lineage>
</organism>
<evidence type="ECO:0000256" key="2">
    <source>
        <dbReference type="ARBA" id="ARBA00006625"/>
    </source>
</evidence>
<protein>
    <recommendedName>
        <fullName evidence="5">choloylglycine hydrolase</fullName>
        <ecNumber evidence="5">3.5.1.24</ecNumber>
    </recommendedName>
    <alternativeName>
        <fullName evidence="6">Bile salt hydrolase</fullName>
    </alternativeName>
    <alternativeName>
        <fullName evidence="7">Choloylglycine hydrolase</fullName>
    </alternativeName>
</protein>
<dbReference type="InterPro" id="IPR029055">
    <property type="entry name" value="Ntn_hydrolases_N"/>
</dbReference>
<comment type="pathway">
    <text evidence="1">Lipid metabolism; bile acid biosynthesis.</text>
</comment>
<keyword evidence="3 11" id="KW-0378">Hydrolase</keyword>
<dbReference type="Proteomes" id="UP000005602">
    <property type="component" value="Unassembled WGS sequence"/>
</dbReference>
<dbReference type="PANTHER" id="PTHR35527:SF2">
    <property type="entry name" value="HYDROLASE"/>
    <property type="match status" value="1"/>
</dbReference>
<feature type="domain" description="Choloylglycine hydrolase/NAAA C-terminal" evidence="10">
    <location>
        <begin position="12"/>
        <end position="323"/>
    </location>
</feature>
<evidence type="ECO:0000256" key="6">
    <source>
        <dbReference type="ARBA" id="ARBA00044804"/>
    </source>
</evidence>
<evidence type="ECO:0000256" key="4">
    <source>
        <dbReference type="ARBA" id="ARBA00023098"/>
    </source>
</evidence>
<evidence type="ECO:0000256" key="8">
    <source>
        <dbReference type="ARBA" id="ARBA00047285"/>
    </source>
</evidence>
<name>A0ABP2DG66_9STRE</name>
<comment type="catalytic activity">
    <reaction evidence="8">
        <text>cholate + taurine = taurocholate + H2O</text>
        <dbReference type="Rhea" id="RHEA:47108"/>
        <dbReference type="ChEBI" id="CHEBI:15377"/>
        <dbReference type="ChEBI" id="CHEBI:29747"/>
        <dbReference type="ChEBI" id="CHEBI:36257"/>
        <dbReference type="ChEBI" id="CHEBI:507393"/>
    </reaction>
    <physiologicalReaction direction="right-to-left" evidence="8">
        <dbReference type="Rhea" id="RHEA:47110"/>
    </physiologicalReaction>
</comment>
<dbReference type="InterPro" id="IPR029132">
    <property type="entry name" value="CBAH/NAAA_C"/>
</dbReference>
<evidence type="ECO:0000256" key="9">
    <source>
        <dbReference type="ARBA" id="ARBA00048897"/>
    </source>
</evidence>
<keyword evidence="12" id="KW-1185">Reference proteome</keyword>
<dbReference type="GO" id="GO:0016787">
    <property type="term" value="F:hydrolase activity"/>
    <property type="evidence" value="ECO:0007669"/>
    <property type="project" value="UniProtKB-KW"/>
</dbReference>
<evidence type="ECO:0000256" key="7">
    <source>
        <dbReference type="ARBA" id="ARBA00044806"/>
    </source>
</evidence>
<dbReference type="InterPro" id="IPR047711">
    <property type="entry name" value="CBAH"/>
</dbReference>